<proteinExistence type="predicted"/>
<feature type="non-terminal residue" evidence="1">
    <location>
        <position position="215"/>
    </location>
</feature>
<dbReference type="EMBL" id="CAJVQB010026008">
    <property type="protein sequence ID" value="CAG8807691.1"/>
    <property type="molecule type" value="Genomic_DNA"/>
</dbReference>
<comment type="caution">
    <text evidence="1">The sequence shown here is derived from an EMBL/GenBank/DDBJ whole genome shotgun (WGS) entry which is preliminary data.</text>
</comment>
<name>A0ABN7VZK2_GIGMA</name>
<sequence length="215" mass="25113">MAILGKLGLSPQILKFYGHSEVNNSQVMIIEWAERGNLRGLYEKKMQIANDICLSFLFSRSENVFHHGVRCENALKDLRVKLVCEGIALDEWNIQQISDHVLNGKREKILKWKFANPNEREIQLEIIKIIQDAWLHKPELRITLLKDGELDLDGLMSVLEISDFPEIDEIPEEFDDIAIIPFKDGIDMHKNKEYKSAWKCFKQHAELNNPIEKFW</sequence>
<dbReference type="Proteomes" id="UP000789901">
    <property type="component" value="Unassembled WGS sequence"/>
</dbReference>
<keyword evidence="2" id="KW-1185">Reference proteome</keyword>
<protein>
    <submittedName>
        <fullName evidence="1">29040_t:CDS:1</fullName>
    </submittedName>
</protein>
<evidence type="ECO:0000313" key="2">
    <source>
        <dbReference type="Proteomes" id="UP000789901"/>
    </source>
</evidence>
<accession>A0ABN7VZK2</accession>
<reference evidence="1 2" key="1">
    <citation type="submission" date="2021-06" db="EMBL/GenBank/DDBJ databases">
        <authorList>
            <person name="Kallberg Y."/>
            <person name="Tangrot J."/>
            <person name="Rosling A."/>
        </authorList>
    </citation>
    <scope>NUCLEOTIDE SEQUENCE [LARGE SCALE GENOMIC DNA]</scope>
    <source>
        <strain evidence="1 2">120-4 pot B 10/14</strain>
    </source>
</reference>
<dbReference type="SUPFAM" id="SSF56112">
    <property type="entry name" value="Protein kinase-like (PK-like)"/>
    <property type="match status" value="1"/>
</dbReference>
<gene>
    <name evidence="1" type="ORF">GMARGA_LOCUS24550</name>
</gene>
<organism evidence="1 2">
    <name type="scientific">Gigaspora margarita</name>
    <dbReference type="NCBI Taxonomy" id="4874"/>
    <lineage>
        <taxon>Eukaryota</taxon>
        <taxon>Fungi</taxon>
        <taxon>Fungi incertae sedis</taxon>
        <taxon>Mucoromycota</taxon>
        <taxon>Glomeromycotina</taxon>
        <taxon>Glomeromycetes</taxon>
        <taxon>Diversisporales</taxon>
        <taxon>Gigasporaceae</taxon>
        <taxon>Gigaspora</taxon>
    </lineage>
</organism>
<dbReference type="InterPro" id="IPR011009">
    <property type="entry name" value="Kinase-like_dom_sf"/>
</dbReference>
<evidence type="ECO:0000313" key="1">
    <source>
        <dbReference type="EMBL" id="CAG8807691.1"/>
    </source>
</evidence>